<sequence>MSLGPSAHLKRPRFIFPTCPSISSTHAISSKIYSYEHIALCPLRIQDHLENSAGLATLLGLGNVENVKEEVELILACKSSEPIRPNRGQEQLIPAWLKSGSE</sequence>
<reference evidence="2" key="1">
    <citation type="journal article" date="2017" name="Nat. Microbiol.">
        <title>Global analysis of biosynthetic gene clusters reveals vast potential of secondary metabolite production in Penicillium species.</title>
        <authorList>
            <person name="Nielsen J.C."/>
            <person name="Grijseels S."/>
            <person name="Prigent S."/>
            <person name="Ji B."/>
            <person name="Dainat J."/>
            <person name="Nielsen K.F."/>
            <person name="Frisvad J.C."/>
            <person name="Workman M."/>
            <person name="Nielsen J."/>
        </authorList>
    </citation>
    <scope>NUCLEOTIDE SEQUENCE [LARGE SCALE GENOMIC DNA]</scope>
    <source>
        <strain evidence="2">IBT 29486</strain>
    </source>
</reference>
<organism evidence="1 2">
    <name type="scientific">Penicillium vulpinum</name>
    <dbReference type="NCBI Taxonomy" id="29845"/>
    <lineage>
        <taxon>Eukaryota</taxon>
        <taxon>Fungi</taxon>
        <taxon>Dikarya</taxon>
        <taxon>Ascomycota</taxon>
        <taxon>Pezizomycotina</taxon>
        <taxon>Eurotiomycetes</taxon>
        <taxon>Eurotiomycetidae</taxon>
        <taxon>Eurotiales</taxon>
        <taxon>Aspergillaceae</taxon>
        <taxon>Penicillium</taxon>
    </lineage>
</organism>
<name>A0A1V6RZL6_9EURO</name>
<protein>
    <submittedName>
        <fullName evidence="1">Uncharacterized protein</fullName>
    </submittedName>
</protein>
<dbReference type="AlphaFoldDB" id="A0A1V6RZL6"/>
<evidence type="ECO:0000313" key="2">
    <source>
        <dbReference type="Proteomes" id="UP000191518"/>
    </source>
</evidence>
<evidence type="ECO:0000313" key="1">
    <source>
        <dbReference type="EMBL" id="OQE07231.1"/>
    </source>
</evidence>
<dbReference type="EMBL" id="MDYP01000014">
    <property type="protein sequence ID" value="OQE07231.1"/>
    <property type="molecule type" value="Genomic_DNA"/>
</dbReference>
<gene>
    <name evidence="1" type="ORF">PENVUL_c014G04423</name>
</gene>
<dbReference type="Proteomes" id="UP000191518">
    <property type="component" value="Unassembled WGS sequence"/>
</dbReference>
<keyword evidence="2" id="KW-1185">Reference proteome</keyword>
<accession>A0A1V6RZL6</accession>
<proteinExistence type="predicted"/>
<comment type="caution">
    <text evidence="1">The sequence shown here is derived from an EMBL/GenBank/DDBJ whole genome shotgun (WGS) entry which is preliminary data.</text>
</comment>